<keyword evidence="5 6" id="KW-0472">Membrane</keyword>
<proteinExistence type="predicted"/>
<feature type="transmembrane region" description="Helical" evidence="6">
    <location>
        <begin position="221"/>
        <end position="242"/>
    </location>
</feature>
<gene>
    <name evidence="7" type="ORF">AURDEDRAFT_74166</name>
</gene>
<feature type="transmembrane region" description="Helical" evidence="6">
    <location>
        <begin position="354"/>
        <end position="374"/>
    </location>
</feature>
<dbReference type="InParanoid" id="J0D9J6"/>
<dbReference type="PANTHER" id="PTHR43791:SF63">
    <property type="entry name" value="HIGH AFFINITY CYSTEINE TRANSPORTER"/>
    <property type="match status" value="1"/>
</dbReference>
<dbReference type="GO" id="GO:0022857">
    <property type="term" value="F:transmembrane transporter activity"/>
    <property type="evidence" value="ECO:0007669"/>
    <property type="project" value="InterPro"/>
</dbReference>
<dbReference type="Pfam" id="PF07690">
    <property type="entry name" value="MFS_1"/>
    <property type="match status" value="1"/>
</dbReference>
<dbReference type="SUPFAM" id="SSF103473">
    <property type="entry name" value="MFS general substrate transporter"/>
    <property type="match status" value="1"/>
</dbReference>
<feature type="transmembrane region" description="Helical" evidence="6">
    <location>
        <begin position="386"/>
        <end position="408"/>
    </location>
</feature>
<dbReference type="OMA" id="CADHIRI"/>
<feature type="transmembrane region" description="Helical" evidence="6">
    <location>
        <begin position="420"/>
        <end position="439"/>
    </location>
</feature>
<keyword evidence="4 6" id="KW-1133">Transmembrane helix</keyword>
<dbReference type="AlphaFoldDB" id="J0D9J6"/>
<dbReference type="EMBL" id="JH687860">
    <property type="protein sequence ID" value="EJD36466.1"/>
    <property type="molecule type" value="Genomic_DNA"/>
</dbReference>
<evidence type="ECO:0000256" key="5">
    <source>
        <dbReference type="ARBA" id="ARBA00023136"/>
    </source>
</evidence>
<feature type="transmembrane region" description="Helical" evidence="6">
    <location>
        <begin position="125"/>
        <end position="145"/>
    </location>
</feature>
<comment type="subcellular location">
    <subcellularLocation>
        <location evidence="1">Membrane</location>
        <topology evidence="1">Multi-pass membrane protein</topology>
    </subcellularLocation>
</comment>
<dbReference type="FunCoup" id="J0D9J6">
    <property type="interactions" value="17"/>
</dbReference>
<evidence type="ECO:0000256" key="6">
    <source>
        <dbReference type="SAM" id="Phobius"/>
    </source>
</evidence>
<evidence type="ECO:0000256" key="3">
    <source>
        <dbReference type="ARBA" id="ARBA00022692"/>
    </source>
</evidence>
<dbReference type="KEGG" id="adl:AURDEDRAFT_74166"/>
<dbReference type="Gene3D" id="1.20.1250.20">
    <property type="entry name" value="MFS general substrate transporter like domains"/>
    <property type="match status" value="1"/>
</dbReference>
<dbReference type="InterPro" id="IPR036259">
    <property type="entry name" value="MFS_trans_sf"/>
</dbReference>
<feature type="transmembrane region" description="Helical" evidence="6">
    <location>
        <begin position="291"/>
        <end position="313"/>
    </location>
</feature>
<feature type="transmembrane region" description="Helical" evidence="6">
    <location>
        <begin position="445"/>
        <end position="469"/>
    </location>
</feature>
<evidence type="ECO:0000313" key="7">
    <source>
        <dbReference type="EMBL" id="EJD36466.1"/>
    </source>
</evidence>
<accession>J0D9J6</accession>
<dbReference type="Proteomes" id="UP000006514">
    <property type="component" value="Unassembled WGS sequence"/>
</dbReference>
<protein>
    <submittedName>
        <fullName evidence="7">MFS general substrate transporter</fullName>
    </submittedName>
</protein>
<evidence type="ECO:0000256" key="2">
    <source>
        <dbReference type="ARBA" id="ARBA00022448"/>
    </source>
</evidence>
<reference evidence="8" key="1">
    <citation type="journal article" date="2012" name="Science">
        <title>The Paleozoic origin of enzymatic lignin decomposition reconstructed from 31 fungal genomes.</title>
        <authorList>
            <person name="Floudas D."/>
            <person name="Binder M."/>
            <person name="Riley R."/>
            <person name="Barry K."/>
            <person name="Blanchette R.A."/>
            <person name="Henrissat B."/>
            <person name="Martinez A.T."/>
            <person name="Otillar R."/>
            <person name="Spatafora J.W."/>
            <person name="Yadav J.S."/>
            <person name="Aerts A."/>
            <person name="Benoit I."/>
            <person name="Boyd A."/>
            <person name="Carlson A."/>
            <person name="Copeland A."/>
            <person name="Coutinho P.M."/>
            <person name="de Vries R.P."/>
            <person name="Ferreira P."/>
            <person name="Findley K."/>
            <person name="Foster B."/>
            <person name="Gaskell J."/>
            <person name="Glotzer D."/>
            <person name="Gorecki P."/>
            <person name="Heitman J."/>
            <person name="Hesse C."/>
            <person name="Hori C."/>
            <person name="Igarashi K."/>
            <person name="Jurgens J.A."/>
            <person name="Kallen N."/>
            <person name="Kersten P."/>
            <person name="Kohler A."/>
            <person name="Kuees U."/>
            <person name="Kumar T.K.A."/>
            <person name="Kuo A."/>
            <person name="LaButti K."/>
            <person name="Larrondo L.F."/>
            <person name="Lindquist E."/>
            <person name="Ling A."/>
            <person name="Lombard V."/>
            <person name="Lucas S."/>
            <person name="Lundell T."/>
            <person name="Martin R."/>
            <person name="McLaughlin D.J."/>
            <person name="Morgenstern I."/>
            <person name="Morin E."/>
            <person name="Murat C."/>
            <person name="Nagy L.G."/>
            <person name="Nolan M."/>
            <person name="Ohm R.A."/>
            <person name="Patyshakuliyeva A."/>
            <person name="Rokas A."/>
            <person name="Ruiz-Duenas F.J."/>
            <person name="Sabat G."/>
            <person name="Salamov A."/>
            <person name="Samejima M."/>
            <person name="Schmutz J."/>
            <person name="Slot J.C."/>
            <person name="St John F."/>
            <person name="Stenlid J."/>
            <person name="Sun H."/>
            <person name="Sun S."/>
            <person name="Syed K."/>
            <person name="Tsang A."/>
            <person name="Wiebenga A."/>
            <person name="Young D."/>
            <person name="Pisabarro A."/>
            <person name="Eastwood D.C."/>
            <person name="Martin F."/>
            <person name="Cullen D."/>
            <person name="Grigoriev I.V."/>
            <person name="Hibbett D.S."/>
        </authorList>
    </citation>
    <scope>NUCLEOTIDE SEQUENCE [LARGE SCALE GENOMIC DNA]</scope>
    <source>
        <strain evidence="8">TFB10046</strain>
    </source>
</reference>
<evidence type="ECO:0000256" key="1">
    <source>
        <dbReference type="ARBA" id="ARBA00004141"/>
    </source>
</evidence>
<feature type="transmembrane region" description="Helical" evidence="6">
    <location>
        <begin position="65"/>
        <end position="88"/>
    </location>
</feature>
<dbReference type="InterPro" id="IPR011701">
    <property type="entry name" value="MFS"/>
</dbReference>
<evidence type="ECO:0000256" key="4">
    <source>
        <dbReference type="ARBA" id="ARBA00022989"/>
    </source>
</evidence>
<dbReference type="GO" id="GO:0016020">
    <property type="term" value="C:membrane"/>
    <property type="evidence" value="ECO:0007669"/>
    <property type="project" value="UniProtKB-SubCell"/>
</dbReference>
<dbReference type="OrthoDB" id="6730379at2759"/>
<evidence type="ECO:0000313" key="8">
    <source>
        <dbReference type="Proteomes" id="UP000006514"/>
    </source>
</evidence>
<feature type="transmembrane region" description="Helical" evidence="6">
    <location>
        <begin position="189"/>
        <end position="209"/>
    </location>
</feature>
<dbReference type="eggNOG" id="KOG2533">
    <property type="taxonomic scope" value="Eukaryota"/>
</dbReference>
<name>J0D9J6_AURST</name>
<feature type="transmembrane region" description="Helical" evidence="6">
    <location>
        <begin position="157"/>
        <end position="177"/>
    </location>
</feature>
<sequence length="520" mass="58806">MPTEKVAIFDTDVDSRVSDNPADNVQRAQQQSEVDVTVGLVAGLNDDELIARDSRLLRVKLDWRLLPLLWLLYTRMSALGASSILGLIGDAHLSAEQFNTLGSAFYIGYLVFEWPQAWALQRFPVAKWVLFNIFLWAVFLGLHPICKSFGSLFALRFLLGASEGAVTAGLMLVTGMFYTRAELGERLGWTFQCNGFAQVVSGFISFGVYHVNPNSKPNQWHWLMIAVAILTFVCACIFLALFPDNPATAGFLGPEEKHLVIRRVRDNQNGIETKKWKKEQFNEALRDPKTWLFFLFAAVSNLQNGMGVQYSIIIKSFGFTTLQTTLLNIPSGVAQIMGITLGCYMLRKMPNSRAYLAILFFMPSVLSAILLMTLPFHNKVGLLSSFYVMSFGGAPSFVFVVTWVASTCAGHTKRLTTNTIFLIGYAVGQILCTQFWRVRYRPRNLVPWGLCLASYAGDFILILAIRTLFDRENKRRDALQRERREEEEFGWVEVNGERKRVHKSLLDLTDCENLSFRYVL</sequence>
<keyword evidence="3 6" id="KW-0812">Transmembrane</keyword>
<dbReference type="PANTHER" id="PTHR43791">
    <property type="entry name" value="PERMEASE-RELATED"/>
    <property type="match status" value="1"/>
</dbReference>
<organism evidence="7 8">
    <name type="scientific">Auricularia subglabra (strain TFB-10046 / SS5)</name>
    <name type="common">White-rot fungus</name>
    <name type="synonym">Auricularia delicata (strain TFB10046)</name>
    <dbReference type="NCBI Taxonomy" id="717982"/>
    <lineage>
        <taxon>Eukaryota</taxon>
        <taxon>Fungi</taxon>
        <taxon>Dikarya</taxon>
        <taxon>Basidiomycota</taxon>
        <taxon>Agaricomycotina</taxon>
        <taxon>Agaricomycetes</taxon>
        <taxon>Auriculariales</taxon>
        <taxon>Auriculariaceae</taxon>
        <taxon>Auricularia</taxon>
    </lineage>
</organism>
<keyword evidence="8" id="KW-1185">Reference proteome</keyword>
<keyword evidence="2" id="KW-0813">Transport</keyword>